<organism evidence="4">
    <name type="scientific">uncultured Gemmatimonadota bacterium</name>
    <dbReference type="NCBI Taxonomy" id="203437"/>
    <lineage>
        <taxon>Bacteria</taxon>
        <taxon>Pseudomonadati</taxon>
        <taxon>Gemmatimonadota</taxon>
        <taxon>environmental samples</taxon>
    </lineage>
</organism>
<accession>A0A6J4K8C3</accession>
<dbReference type="GO" id="GO:0009697">
    <property type="term" value="P:salicylic acid biosynthetic process"/>
    <property type="evidence" value="ECO:0007669"/>
    <property type="project" value="TreeGrafter"/>
</dbReference>
<evidence type="ECO:0000313" key="4">
    <source>
        <dbReference type="EMBL" id="CAA9298572.1"/>
    </source>
</evidence>
<evidence type="ECO:0000256" key="2">
    <source>
        <dbReference type="ARBA" id="ARBA00023235"/>
    </source>
</evidence>
<dbReference type="PANTHER" id="PTHR38041">
    <property type="entry name" value="CHORISMATE MUTASE"/>
    <property type="match status" value="1"/>
</dbReference>
<dbReference type="GO" id="GO:0004106">
    <property type="term" value="F:chorismate mutase activity"/>
    <property type="evidence" value="ECO:0007669"/>
    <property type="project" value="UniProtKB-EC"/>
</dbReference>
<dbReference type="InterPro" id="IPR036263">
    <property type="entry name" value="Chorismate_II_sf"/>
</dbReference>
<dbReference type="PANTHER" id="PTHR38041:SF1">
    <property type="entry name" value="CHORISMATE MUTASE"/>
    <property type="match status" value="1"/>
</dbReference>
<protein>
    <recommendedName>
        <fullName evidence="1">chorismate mutase</fullName>
        <ecNumber evidence="1">5.4.99.5</ecNumber>
    </recommendedName>
</protein>
<name>A0A6J4K8C3_9BACT</name>
<dbReference type="SUPFAM" id="SSF48600">
    <property type="entry name" value="Chorismate mutase II"/>
    <property type="match status" value="1"/>
</dbReference>
<evidence type="ECO:0000256" key="1">
    <source>
        <dbReference type="ARBA" id="ARBA00012404"/>
    </source>
</evidence>
<dbReference type="GO" id="GO:0046417">
    <property type="term" value="P:chorismate metabolic process"/>
    <property type="evidence" value="ECO:0007669"/>
    <property type="project" value="InterPro"/>
</dbReference>
<dbReference type="Gene3D" id="1.20.59.10">
    <property type="entry name" value="Chorismate mutase"/>
    <property type="match status" value="1"/>
</dbReference>
<sequence>MSPDGGVRVMEDPEAELLHTREEIERIDHALIALIAERVSLARRVGVAKRTLNLPVLDPAREAAVVRRAGTVARDAGLEDEDVRYIFWHLIGLSRRAQMEAS</sequence>
<evidence type="ECO:0000259" key="3">
    <source>
        <dbReference type="PROSITE" id="PS51168"/>
    </source>
</evidence>
<reference evidence="4" key="1">
    <citation type="submission" date="2020-02" db="EMBL/GenBank/DDBJ databases">
        <authorList>
            <person name="Meier V. D."/>
        </authorList>
    </citation>
    <scope>NUCLEOTIDE SEQUENCE</scope>
    <source>
        <strain evidence="4">AVDCRST_MAG89</strain>
    </source>
</reference>
<dbReference type="Pfam" id="PF01817">
    <property type="entry name" value="CM_2"/>
    <property type="match status" value="1"/>
</dbReference>
<dbReference type="EMBL" id="CADCTV010000068">
    <property type="protein sequence ID" value="CAA9298572.1"/>
    <property type="molecule type" value="Genomic_DNA"/>
</dbReference>
<proteinExistence type="predicted"/>
<dbReference type="InterPro" id="IPR002701">
    <property type="entry name" value="CM_II_prokaryot"/>
</dbReference>
<dbReference type="PROSITE" id="PS51168">
    <property type="entry name" value="CHORISMATE_MUT_2"/>
    <property type="match status" value="1"/>
</dbReference>
<gene>
    <name evidence="4" type="ORF">AVDCRST_MAG89-291</name>
</gene>
<keyword evidence="2" id="KW-0413">Isomerase</keyword>
<dbReference type="SMART" id="SM00830">
    <property type="entry name" value="CM_2"/>
    <property type="match status" value="1"/>
</dbReference>
<dbReference type="AlphaFoldDB" id="A0A6J4K8C3"/>
<feature type="domain" description="Chorismate mutase" evidence="3">
    <location>
        <begin position="11"/>
        <end position="102"/>
    </location>
</feature>
<dbReference type="EC" id="5.4.99.5" evidence="1"/>
<dbReference type="InterPro" id="IPR051331">
    <property type="entry name" value="Chorismate_mutase-related"/>
</dbReference>
<dbReference type="InterPro" id="IPR036979">
    <property type="entry name" value="CM_dom_sf"/>
</dbReference>